<feature type="domain" description="Kazal-like" evidence="1">
    <location>
        <begin position="103"/>
        <end position="156"/>
    </location>
</feature>
<protein>
    <recommendedName>
        <fullName evidence="1">Kazal-like domain-containing protein</fullName>
    </recommendedName>
</protein>
<dbReference type="SUPFAM" id="SSF100895">
    <property type="entry name" value="Kazal-type serine protease inhibitors"/>
    <property type="match status" value="1"/>
</dbReference>
<keyword evidence="3" id="KW-1185">Reference proteome</keyword>
<reference evidence="2" key="2">
    <citation type="submission" date="2020-12" db="EMBL/GenBank/DDBJ databases">
        <authorList>
            <person name="Kanost M."/>
        </authorList>
    </citation>
    <scope>NUCLEOTIDE SEQUENCE</scope>
</reference>
<reference evidence="2" key="1">
    <citation type="journal article" date="2016" name="Insect Biochem. Mol. Biol.">
        <title>Multifaceted biological insights from a draft genome sequence of the tobacco hornworm moth, Manduca sexta.</title>
        <authorList>
            <person name="Kanost M.R."/>
            <person name="Arrese E.L."/>
            <person name="Cao X."/>
            <person name="Chen Y.R."/>
            <person name="Chellapilla S."/>
            <person name="Goldsmith M.R."/>
            <person name="Grosse-Wilde E."/>
            <person name="Heckel D.G."/>
            <person name="Herndon N."/>
            <person name="Jiang H."/>
            <person name="Papanicolaou A."/>
            <person name="Qu J."/>
            <person name="Soulages J.L."/>
            <person name="Vogel H."/>
            <person name="Walters J."/>
            <person name="Waterhouse R.M."/>
            <person name="Ahn S.J."/>
            <person name="Almeida F.C."/>
            <person name="An C."/>
            <person name="Aqrawi P."/>
            <person name="Bretschneider A."/>
            <person name="Bryant W.B."/>
            <person name="Bucks S."/>
            <person name="Chao H."/>
            <person name="Chevignon G."/>
            <person name="Christen J.M."/>
            <person name="Clarke D.F."/>
            <person name="Dittmer N.T."/>
            <person name="Ferguson L.C.F."/>
            <person name="Garavelou S."/>
            <person name="Gordon K.H.J."/>
            <person name="Gunaratna R.T."/>
            <person name="Han Y."/>
            <person name="Hauser F."/>
            <person name="He Y."/>
            <person name="Heidel-Fischer H."/>
            <person name="Hirsh A."/>
            <person name="Hu Y."/>
            <person name="Jiang H."/>
            <person name="Kalra D."/>
            <person name="Klinner C."/>
            <person name="Konig C."/>
            <person name="Kovar C."/>
            <person name="Kroll A.R."/>
            <person name="Kuwar S.S."/>
            <person name="Lee S.L."/>
            <person name="Lehman R."/>
            <person name="Li K."/>
            <person name="Li Z."/>
            <person name="Liang H."/>
            <person name="Lovelace S."/>
            <person name="Lu Z."/>
            <person name="Mansfield J.H."/>
            <person name="McCulloch K.J."/>
            <person name="Mathew T."/>
            <person name="Morton B."/>
            <person name="Muzny D.M."/>
            <person name="Neunemann D."/>
            <person name="Ongeri F."/>
            <person name="Pauchet Y."/>
            <person name="Pu L.L."/>
            <person name="Pyrousis I."/>
            <person name="Rao X.J."/>
            <person name="Redding A."/>
            <person name="Roesel C."/>
            <person name="Sanchez-Gracia A."/>
            <person name="Schaack S."/>
            <person name="Shukla A."/>
            <person name="Tetreau G."/>
            <person name="Wang Y."/>
            <person name="Xiong G.H."/>
            <person name="Traut W."/>
            <person name="Walsh T.K."/>
            <person name="Worley K.C."/>
            <person name="Wu D."/>
            <person name="Wu W."/>
            <person name="Wu Y.Q."/>
            <person name="Zhang X."/>
            <person name="Zou Z."/>
            <person name="Zucker H."/>
            <person name="Briscoe A.D."/>
            <person name="Burmester T."/>
            <person name="Clem R.J."/>
            <person name="Feyereisen R."/>
            <person name="Grimmelikhuijzen C.J.P."/>
            <person name="Hamodrakas S.J."/>
            <person name="Hansson B.S."/>
            <person name="Huguet E."/>
            <person name="Jermiin L.S."/>
            <person name="Lan Q."/>
            <person name="Lehman H.K."/>
            <person name="Lorenzen M."/>
            <person name="Merzendorfer H."/>
            <person name="Michalopoulos I."/>
            <person name="Morton D.B."/>
            <person name="Muthukrishnan S."/>
            <person name="Oakeshott J.G."/>
            <person name="Palmer W."/>
            <person name="Park Y."/>
            <person name="Passarelli A.L."/>
            <person name="Rozas J."/>
            <person name="Schwartz L.M."/>
            <person name="Smith W."/>
            <person name="Southgate A."/>
            <person name="Vilcinskas A."/>
            <person name="Vogt R."/>
            <person name="Wang P."/>
            <person name="Werren J."/>
            <person name="Yu X.Q."/>
            <person name="Zhou J.J."/>
            <person name="Brown S.J."/>
            <person name="Scherer S.E."/>
            <person name="Richards S."/>
            <person name="Blissard G.W."/>
        </authorList>
    </citation>
    <scope>NUCLEOTIDE SEQUENCE</scope>
</reference>
<evidence type="ECO:0000313" key="3">
    <source>
        <dbReference type="Proteomes" id="UP000791440"/>
    </source>
</evidence>
<dbReference type="Pfam" id="PF07648">
    <property type="entry name" value="Kazal_2"/>
    <property type="match status" value="2"/>
</dbReference>
<comment type="caution">
    <text evidence="2">The sequence shown here is derived from an EMBL/GenBank/DDBJ whole genome shotgun (WGS) entry which is preliminary data.</text>
</comment>
<dbReference type="Proteomes" id="UP000791440">
    <property type="component" value="Unassembled WGS sequence"/>
</dbReference>
<organism evidence="2 3">
    <name type="scientific">Manduca sexta</name>
    <name type="common">Tobacco hawkmoth</name>
    <name type="synonym">Tobacco hornworm</name>
    <dbReference type="NCBI Taxonomy" id="7130"/>
    <lineage>
        <taxon>Eukaryota</taxon>
        <taxon>Metazoa</taxon>
        <taxon>Ecdysozoa</taxon>
        <taxon>Arthropoda</taxon>
        <taxon>Hexapoda</taxon>
        <taxon>Insecta</taxon>
        <taxon>Pterygota</taxon>
        <taxon>Neoptera</taxon>
        <taxon>Endopterygota</taxon>
        <taxon>Lepidoptera</taxon>
        <taxon>Glossata</taxon>
        <taxon>Ditrysia</taxon>
        <taxon>Bombycoidea</taxon>
        <taxon>Sphingidae</taxon>
        <taxon>Sphinginae</taxon>
        <taxon>Sphingini</taxon>
        <taxon>Manduca</taxon>
    </lineage>
</organism>
<dbReference type="Gene3D" id="3.30.60.30">
    <property type="match status" value="1"/>
</dbReference>
<dbReference type="AlphaFoldDB" id="A0A922CFR0"/>
<feature type="domain" description="Kazal-like" evidence="1">
    <location>
        <begin position="259"/>
        <end position="300"/>
    </location>
</feature>
<sequence>MKIILFFFLYFDKIEMKPLDVDKAEFCTNLDCDNESEVSVCGIRIDGNGFRLKYFKNECELLKYGCKVDNTKAYGLINSNYCEKSNGKLITNDGEELMKPECDKFDCANESDKLQVCGIRQEGKGFKVRLFHNECQLSKYNCENKLKFNITDYHICNGLSIPVENKHVTELNKVKQLIVVDGTIFNRNNNVNDTIDNFFAATHVFDMPMQEVKGLNATTRRMLLNIAGPVKVFKPWITIPKNISDDYYHRPTLSSCYHKCPMKCPDTYAPVCGVPGIVAREPSIMFQNHCFMDVAQCKMQWEDKSPTALSSFYIESSFLFCLGDELNGLYRFLPLIRTLQHMGRLKKKGHFRYKLKNMRFFNNLLSREPKLMG</sequence>
<proteinExistence type="predicted"/>
<dbReference type="InterPro" id="IPR036058">
    <property type="entry name" value="Kazal_dom_sf"/>
</dbReference>
<gene>
    <name evidence="2" type="ORF">O3G_MSEX003414</name>
</gene>
<dbReference type="EMBL" id="JH668311">
    <property type="protein sequence ID" value="KAG6444576.1"/>
    <property type="molecule type" value="Genomic_DNA"/>
</dbReference>
<evidence type="ECO:0000313" key="2">
    <source>
        <dbReference type="EMBL" id="KAG6444576.1"/>
    </source>
</evidence>
<accession>A0A922CFR0</accession>
<dbReference type="CDD" id="cd00104">
    <property type="entry name" value="KAZAL_FS"/>
    <property type="match status" value="1"/>
</dbReference>
<dbReference type="InterPro" id="IPR002350">
    <property type="entry name" value="Kazal_dom"/>
</dbReference>
<name>A0A922CFR0_MANSE</name>
<evidence type="ECO:0000259" key="1">
    <source>
        <dbReference type="Pfam" id="PF07648"/>
    </source>
</evidence>